<accession>A0A1U8B4Q6</accession>
<dbReference type="InParanoid" id="A0A1U8B4Q6"/>
<dbReference type="OrthoDB" id="1304457at2759"/>
<dbReference type="AlphaFoldDB" id="A0A1U8B4Q6"/>
<keyword evidence="1" id="KW-1185">Reference proteome</keyword>
<dbReference type="GeneID" id="104609704"/>
<dbReference type="Proteomes" id="UP000189703">
    <property type="component" value="Unplaced"/>
</dbReference>
<dbReference type="KEGG" id="nnu:104609704"/>
<dbReference type="RefSeq" id="XP_010274376.1">
    <property type="nucleotide sequence ID" value="XM_010276074.1"/>
</dbReference>
<evidence type="ECO:0000313" key="1">
    <source>
        <dbReference type="Proteomes" id="UP000189703"/>
    </source>
</evidence>
<organism evidence="1 2">
    <name type="scientific">Nelumbo nucifera</name>
    <name type="common">Sacred lotus</name>
    <dbReference type="NCBI Taxonomy" id="4432"/>
    <lineage>
        <taxon>Eukaryota</taxon>
        <taxon>Viridiplantae</taxon>
        <taxon>Streptophyta</taxon>
        <taxon>Embryophyta</taxon>
        <taxon>Tracheophyta</taxon>
        <taxon>Spermatophyta</taxon>
        <taxon>Magnoliopsida</taxon>
        <taxon>Proteales</taxon>
        <taxon>Nelumbonaceae</taxon>
        <taxon>Nelumbo</taxon>
    </lineage>
</organism>
<evidence type="ECO:0000313" key="2">
    <source>
        <dbReference type="RefSeq" id="XP_010274376.1"/>
    </source>
</evidence>
<dbReference type="STRING" id="4432.A0A1U8B4Q6"/>
<name>A0A1U8B4Q6_NELNU</name>
<reference evidence="2" key="1">
    <citation type="submission" date="2025-08" db="UniProtKB">
        <authorList>
            <consortium name="RefSeq"/>
        </authorList>
    </citation>
    <scope>IDENTIFICATION</scope>
</reference>
<dbReference type="PANTHER" id="PTHR10492:SF95">
    <property type="entry name" value="HELITRON HELICASE-LIKE DOMAIN-CONTAINING PROTEIN"/>
    <property type="match status" value="1"/>
</dbReference>
<gene>
    <name evidence="2" type="primary">LOC104609704</name>
</gene>
<proteinExistence type="predicted"/>
<dbReference type="OMA" id="LCTIDEI"/>
<sequence length="241" mass="28969">MNDGKKVIGRYEVDNHWVVPYNELLRKYNAHINVEIVAYFYIVKYLYKYIHKGFDKASIVIYNQQDNVQSEVIDKIQQYLDCRYISSFEACWRIYEFPLQQRNPLVERLQYHLENQQVVFDDRDNIANIVSRVTEQRTMLTAWFETNAIYAKVRSLTYVEFPTQLVWIDSRKIWIRRKRGKSIRRLYYAHPTFGERYYHHMLLCIVHGPTSFTELCTIDEIIHDTNKAACIDFGLLDDDNE</sequence>
<dbReference type="PANTHER" id="PTHR10492">
    <property type="match status" value="1"/>
</dbReference>
<dbReference type="eggNOG" id="KOG0987">
    <property type="taxonomic scope" value="Eukaryota"/>
</dbReference>
<protein>
    <submittedName>
        <fullName evidence="2">Uncharacterized protein LOC104609704</fullName>
    </submittedName>
</protein>